<evidence type="ECO:0000313" key="6">
    <source>
        <dbReference type="Proteomes" id="UP001321498"/>
    </source>
</evidence>
<dbReference type="InterPro" id="IPR036390">
    <property type="entry name" value="WH_DNA-bd_sf"/>
</dbReference>
<evidence type="ECO:0000256" key="2">
    <source>
        <dbReference type="ARBA" id="ARBA00023125"/>
    </source>
</evidence>
<keyword evidence="1" id="KW-0805">Transcription regulation</keyword>
<keyword evidence="6" id="KW-1185">Reference proteome</keyword>
<dbReference type="Gene3D" id="1.10.10.10">
    <property type="entry name" value="Winged helix-like DNA-binding domain superfamily/Winged helix DNA-binding domain"/>
    <property type="match status" value="1"/>
</dbReference>
<dbReference type="PANTHER" id="PTHR33164">
    <property type="entry name" value="TRANSCRIPTIONAL REGULATOR, MARR FAMILY"/>
    <property type="match status" value="1"/>
</dbReference>
<keyword evidence="2" id="KW-0238">DNA-binding</keyword>
<evidence type="ECO:0000256" key="3">
    <source>
        <dbReference type="ARBA" id="ARBA00023163"/>
    </source>
</evidence>
<dbReference type="Proteomes" id="UP001321498">
    <property type="component" value="Chromosome"/>
</dbReference>
<evidence type="ECO:0000259" key="4">
    <source>
        <dbReference type="PROSITE" id="PS50995"/>
    </source>
</evidence>
<dbReference type="PRINTS" id="PR00598">
    <property type="entry name" value="HTHMARR"/>
</dbReference>
<dbReference type="SMART" id="SM00347">
    <property type="entry name" value="HTH_MARR"/>
    <property type="match status" value="1"/>
</dbReference>
<evidence type="ECO:0000313" key="5">
    <source>
        <dbReference type="EMBL" id="BDZ45165.1"/>
    </source>
</evidence>
<keyword evidence="3" id="KW-0804">Transcription</keyword>
<dbReference type="PROSITE" id="PS50995">
    <property type="entry name" value="HTH_MARR_2"/>
    <property type="match status" value="1"/>
</dbReference>
<dbReference type="InterPro" id="IPR036388">
    <property type="entry name" value="WH-like_DNA-bd_sf"/>
</dbReference>
<dbReference type="PROSITE" id="PS01117">
    <property type="entry name" value="HTH_MARR_1"/>
    <property type="match status" value="1"/>
</dbReference>
<sequence>MQDDLPADELPLLGEIGFLAVRTGATAMRLARERLKPLGLHVRSYSVLALSATDTGRTQREVAEYLDLDPSQVVSLVDELERAGLVTREVAPGDRRSKLVRATPEGFAVLPAAREATASAEAEVLAALLPAERETLLRMLQKVTVPQARS</sequence>
<gene>
    <name evidence="5" type="ORF">GCM10025866_10740</name>
</gene>
<proteinExistence type="predicted"/>
<dbReference type="RefSeq" id="WP_286278556.1">
    <property type="nucleotide sequence ID" value="NZ_AP027731.1"/>
</dbReference>
<feature type="domain" description="HTH marR-type" evidence="4">
    <location>
        <begin position="9"/>
        <end position="145"/>
    </location>
</feature>
<reference evidence="6" key="1">
    <citation type="journal article" date="2019" name="Int. J. Syst. Evol. Microbiol.">
        <title>The Global Catalogue of Microorganisms (GCM) 10K type strain sequencing project: providing services to taxonomists for standard genome sequencing and annotation.</title>
        <authorList>
            <consortium name="The Broad Institute Genomics Platform"/>
            <consortium name="The Broad Institute Genome Sequencing Center for Infectious Disease"/>
            <person name="Wu L."/>
            <person name="Ma J."/>
        </authorList>
    </citation>
    <scope>NUCLEOTIDE SEQUENCE [LARGE SCALE GENOMIC DNA]</scope>
    <source>
        <strain evidence="6">NBRC 108725</strain>
    </source>
</reference>
<dbReference type="EMBL" id="AP027731">
    <property type="protein sequence ID" value="BDZ45165.1"/>
    <property type="molecule type" value="Genomic_DNA"/>
</dbReference>
<dbReference type="InterPro" id="IPR000835">
    <property type="entry name" value="HTH_MarR-typ"/>
</dbReference>
<dbReference type="SUPFAM" id="SSF46785">
    <property type="entry name" value="Winged helix' DNA-binding domain"/>
    <property type="match status" value="1"/>
</dbReference>
<evidence type="ECO:0000256" key="1">
    <source>
        <dbReference type="ARBA" id="ARBA00023015"/>
    </source>
</evidence>
<dbReference type="InterPro" id="IPR039422">
    <property type="entry name" value="MarR/SlyA-like"/>
</dbReference>
<protein>
    <submittedName>
        <fullName evidence="5">Ranscriptional regulator</fullName>
    </submittedName>
</protein>
<name>A0ABM8GAC6_9MICO</name>
<organism evidence="5 6">
    <name type="scientific">Naasia aerilata</name>
    <dbReference type="NCBI Taxonomy" id="1162966"/>
    <lineage>
        <taxon>Bacteria</taxon>
        <taxon>Bacillati</taxon>
        <taxon>Actinomycetota</taxon>
        <taxon>Actinomycetes</taxon>
        <taxon>Micrococcales</taxon>
        <taxon>Microbacteriaceae</taxon>
        <taxon>Naasia</taxon>
    </lineage>
</organism>
<dbReference type="InterPro" id="IPR023187">
    <property type="entry name" value="Tscrpt_reg_MarR-type_CS"/>
</dbReference>
<dbReference type="Pfam" id="PF12802">
    <property type="entry name" value="MarR_2"/>
    <property type="match status" value="1"/>
</dbReference>
<dbReference type="PANTHER" id="PTHR33164:SF99">
    <property type="entry name" value="MARR FAMILY REGULATORY PROTEIN"/>
    <property type="match status" value="1"/>
</dbReference>
<accession>A0ABM8GAC6</accession>